<feature type="transmembrane region" description="Helical" evidence="1">
    <location>
        <begin position="45"/>
        <end position="67"/>
    </location>
</feature>
<feature type="transmembrane region" description="Helical" evidence="1">
    <location>
        <begin position="12"/>
        <end position="33"/>
    </location>
</feature>
<name>A0A830DQS2_9EURY</name>
<keyword evidence="1" id="KW-0472">Membrane</keyword>
<organism evidence="2 3">
    <name type="scientific">Haloferax sulfurifontis</name>
    <dbReference type="NCBI Taxonomy" id="255616"/>
    <lineage>
        <taxon>Archaea</taxon>
        <taxon>Methanobacteriati</taxon>
        <taxon>Methanobacteriota</taxon>
        <taxon>Stenosarchaea group</taxon>
        <taxon>Halobacteria</taxon>
        <taxon>Halobacteriales</taxon>
        <taxon>Haloferacaceae</taxon>
        <taxon>Haloferax</taxon>
    </lineage>
</organism>
<dbReference type="RefSeq" id="WP_188423460.1">
    <property type="nucleotide sequence ID" value="NZ_BMCI01000002.1"/>
</dbReference>
<keyword evidence="1" id="KW-0812">Transmembrane</keyword>
<reference evidence="2" key="1">
    <citation type="journal article" date="2014" name="Int. J. Syst. Evol. Microbiol.">
        <title>Complete genome sequence of Corynebacterium casei LMG S-19264T (=DSM 44701T), isolated from a smear-ripened cheese.</title>
        <authorList>
            <consortium name="US DOE Joint Genome Institute (JGI-PGF)"/>
            <person name="Walter F."/>
            <person name="Albersmeier A."/>
            <person name="Kalinowski J."/>
            <person name="Ruckert C."/>
        </authorList>
    </citation>
    <scope>NUCLEOTIDE SEQUENCE</scope>
    <source>
        <strain evidence="2">CCM 7217</strain>
    </source>
</reference>
<evidence type="ECO:0000313" key="2">
    <source>
        <dbReference type="EMBL" id="GGC52309.1"/>
    </source>
</evidence>
<evidence type="ECO:0000313" key="3">
    <source>
        <dbReference type="Proteomes" id="UP000646833"/>
    </source>
</evidence>
<dbReference type="Proteomes" id="UP000646833">
    <property type="component" value="Unassembled WGS sequence"/>
</dbReference>
<dbReference type="EMBL" id="BMCI01000002">
    <property type="protein sequence ID" value="GGC52309.1"/>
    <property type="molecule type" value="Genomic_DNA"/>
</dbReference>
<gene>
    <name evidence="2" type="ORF">GCM10007209_12470</name>
</gene>
<evidence type="ECO:0000256" key="1">
    <source>
        <dbReference type="SAM" id="Phobius"/>
    </source>
</evidence>
<proteinExistence type="predicted"/>
<reference evidence="2" key="2">
    <citation type="submission" date="2020-09" db="EMBL/GenBank/DDBJ databases">
        <authorList>
            <person name="Sun Q."/>
            <person name="Sedlacek I."/>
        </authorList>
    </citation>
    <scope>NUCLEOTIDE SEQUENCE</scope>
    <source>
        <strain evidence="2">CCM 7217</strain>
    </source>
</reference>
<protein>
    <submittedName>
        <fullName evidence="2">Uncharacterized protein</fullName>
    </submittedName>
</protein>
<accession>A0A830DQS2</accession>
<sequence length="262" mass="29013">MTDYIKRKYAVLGFAVVLIAVIMMVIVHHVSFWYSSTFDSQQARISIQAMGVALNTFLTVILVLGYIRMIDVQRDQQELMEKELIAVVEENSSSGSSEYGPDNQKIAYPQYNIELSNTGEGLARGLTVEYLVEYNQDKADLVLCSAKRPLQRMSGRGKSASGEGGVLKPDKTEDFRAPVELNLGKEDNPISIDTAVEELKSDGVDQVYLGFKIEYKSLSGEAGELFAQGRRIQTDGYDGFEDAMASSHKFQSSNLPQNGLVK</sequence>
<dbReference type="AlphaFoldDB" id="A0A830DQS2"/>
<keyword evidence="1" id="KW-1133">Transmembrane helix</keyword>
<comment type="caution">
    <text evidence="2">The sequence shown here is derived from an EMBL/GenBank/DDBJ whole genome shotgun (WGS) entry which is preliminary data.</text>
</comment>